<keyword evidence="7 19" id="KW-0813">Transport</keyword>
<keyword evidence="13 19" id="KW-0472">Membrane</keyword>
<dbReference type="GO" id="GO:0034497">
    <property type="term" value="P:protein localization to phagophore assembly site"/>
    <property type="evidence" value="ECO:0007669"/>
    <property type="project" value="TreeGrafter"/>
</dbReference>
<comment type="catalytic activity">
    <reaction evidence="18">
        <text>a 1,2-diacyl-sn-glycero-3-phosphocholine(in) = a 1,2-diacyl-sn-glycero-3-phosphocholine(out)</text>
        <dbReference type="Rhea" id="RHEA:38571"/>
        <dbReference type="ChEBI" id="CHEBI:57643"/>
    </reaction>
</comment>
<dbReference type="GO" id="GO:0030659">
    <property type="term" value="C:cytoplasmic vesicle membrane"/>
    <property type="evidence" value="ECO:0007669"/>
    <property type="project" value="UniProtKB-SubCell"/>
</dbReference>
<feature type="compositionally biased region" description="Polar residues" evidence="20">
    <location>
        <begin position="126"/>
        <end position="136"/>
    </location>
</feature>
<dbReference type="GeneID" id="36571123"/>
<comment type="catalytic activity">
    <reaction evidence="16">
        <text>a 1,2-diacyl-sn-glycero-3-phosphoethanolamine(in) = a 1,2-diacyl-sn-glycero-3-phosphoethanolamine(out)</text>
        <dbReference type="Rhea" id="RHEA:38895"/>
        <dbReference type="ChEBI" id="CHEBI:64612"/>
    </reaction>
</comment>
<dbReference type="InParanoid" id="A0A2T3AS92"/>
<comment type="catalytic activity">
    <reaction evidence="15">
        <text>a 1,2-diacyl-sn-glycero-3-phospho-L-serine(in) = a 1,2-diacyl-sn-glycero-3-phospho-L-serine(out)</text>
        <dbReference type="Rhea" id="RHEA:38663"/>
        <dbReference type="ChEBI" id="CHEBI:57262"/>
    </reaction>
</comment>
<dbReference type="GO" id="GO:0005776">
    <property type="term" value="C:autophagosome"/>
    <property type="evidence" value="ECO:0007669"/>
    <property type="project" value="TreeGrafter"/>
</dbReference>
<dbReference type="STRING" id="857342.A0A2T3AS92"/>
<dbReference type="RefSeq" id="XP_024717543.1">
    <property type="nucleotide sequence ID" value="XM_024863042.1"/>
</dbReference>
<organism evidence="21 22">
    <name type="scientific">Amorphotheca resinae ATCC 22711</name>
    <dbReference type="NCBI Taxonomy" id="857342"/>
    <lineage>
        <taxon>Eukaryota</taxon>
        <taxon>Fungi</taxon>
        <taxon>Dikarya</taxon>
        <taxon>Ascomycota</taxon>
        <taxon>Pezizomycotina</taxon>
        <taxon>Leotiomycetes</taxon>
        <taxon>Helotiales</taxon>
        <taxon>Amorphothecaceae</taxon>
        <taxon>Amorphotheca</taxon>
    </lineage>
</organism>
<dbReference type="GO" id="GO:0000422">
    <property type="term" value="P:autophagy of mitochondrion"/>
    <property type="evidence" value="ECO:0007669"/>
    <property type="project" value="TreeGrafter"/>
</dbReference>
<feature type="transmembrane region" description="Helical" evidence="19">
    <location>
        <begin position="639"/>
        <end position="660"/>
    </location>
</feature>
<dbReference type="EMBL" id="KZ679017">
    <property type="protein sequence ID" value="PSS09245.1"/>
    <property type="molecule type" value="Genomic_DNA"/>
</dbReference>
<evidence type="ECO:0000313" key="22">
    <source>
        <dbReference type="Proteomes" id="UP000241818"/>
    </source>
</evidence>
<feature type="region of interest" description="Disordered" evidence="20">
    <location>
        <begin position="773"/>
        <end position="910"/>
    </location>
</feature>
<dbReference type="AlphaFoldDB" id="A0A2T3AS92"/>
<evidence type="ECO:0000256" key="9">
    <source>
        <dbReference type="ARBA" id="ARBA00022989"/>
    </source>
</evidence>
<evidence type="ECO:0000256" key="2">
    <source>
        <dbReference type="ARBA" id="ARBA00004477"/>
    </source>
</evidence>
<evidence type="ECO:0000256" key="5">
    <source>
        <dbReference type="ARBA" id="ARBA00006185"/>
    </source>
</evidence>
<dbReference type="Pfam" id="PF04109">
    <property type="entry name" value="ATG9"/>
    <property type="match status" value="1"/>
</dbReference>
<comment type="function">
    <text evidence="19">Phospholipid scramblase involved in autophagy. Cycles between the preautophagosomal structure/phagophore assembly site (PAS) and the cytoplasmic vesicle pool and supplies membrane for the growing autophagosome. Lipid scramblase activity plays a key role in preautophagosomal structure/phagophore assembly by distributing the phospholipids that arrive through ATG2 from the cytoplasmic to the luminal leaflet of the bilayer, thereby driving autophagosomal membrane expansion.</text>
</comment>
<comment type="subcellular location">
    <subcellularLocation>
        <location evidence="1">Cytoplasmic vesicle membrane</location>
        <topology evidence="1">Multi-pass membrane protein</topology>
    </subcellularLocation>
    <subcellularLocation>
        <location evidence="2">Endoplasmic reticulum membrane</location>
        <topology evidence="2">Multi-pass membrane protein</topology>
    </subcellularLocation>
    <subcellularLocation>
        <location evidence="4">Golgi apparatus membrane</location>
        <topology evidence="4">Multi-pass membrane protein</topology>
    </subcellularLocation>
    <subcellularLocation>
        <location evidence="3 19">Preautophagosomal structure membrane</location>
        <topology evidence="3 19">Multi-pass membrane protein</topology>
    </subcellularLocation>
</comment>
<keyword evidence="11" id="KW-0333">Golgi apparatus</keyword>
<keyword evidence="9 19" id="KW-1133">Transmembrane helix</keyword>
<feature type="transmembrane region" description="Helical" evidence="19">
    <location>
        <begin position="277"/>
        <end position="297"/>
    </location>
</feature>
<evidence type="ECO:0000256" key="18">
    <source>
        <dbReference type="ARBA" id="ARBA00024631"/>
    </source>
</evidence>
<evidence type="ECO:0000256" key="17">
    <source>
        <dbReference type="ARBA" id="ARBA00024621"/>
    </source>
</evidence>
<evidence type="ECO:0000256" key="6">
    <source>
        <dbReference type="ARBA" id="ARBA00018074"/>
    </source>
</evidence>
<evidence type="ECO:0000256" key="11">
    <source>
        <dbReference type="ARBA" id="ARBA00023034"/>
    </source>
</evidence>
<dbReference type="PANTHER" id="PTHR13038">
    <property type="entry name" value="APG9 AUTOPHAGY 9"/>
    <property type="match status" value="1"/>
</dbReference>
<dbReference type="GO" id="GO:0000139">
    <property type="term" value="C:Golgi membrane"/>
    <property type="evidence" value="ECO:0007669"/>
    <property type="project" value="UniProtKB-SubCell"/>
</dbReference>
<feature type="transmembrane region" description="Helical" evidence="19">
    <location>
        <begin position="573"/>
        <end position="591"/>
    </location>
</feature>
<evidence type="ECO:0000256" key="4">
    <source>
        <dbReference type="ARBA" id="ARBA00004653"/>
    </source>
</evidence>
<evidence type="ECO:0000256" key="16">
    <source>
        <dbReference type="ARBA" id="ARBA00024615"/>
    </source>
</evidence>
<dbReference type="GO" id="GO:0005789">
    <property type="term" value="C:endoplasmic reticulum membrane"/>
    <property type="evidence" value="ECO:0007669"/>
    <property type="project" value="UniProtKB-SubCell"/>
</dbReference>
<evidence type="ECO:0000256" key="8">
    <source>
        <dbReference type="ARBA" id="ARBA00022692"/>
    </source>
</evidence>
<keyword evidence="8 19" id="KW-0812">Transmembrane</keyword>
<dbReference type="GO" id="GO:0006869">
    <property type="term" value="P:lipid transport"/>
    <property type="evidence" value="ECO:0007669"/>
    <property type="project" value="UniProtKB-KW"/>
</dbReference>
<sequence length="929" mass="105777">MMASNLLSRLLPTNSAGRSIYDDLRAHDEASESDIEEQAGMAIDEENLRFHDDELGGADVFTGEDSRLTTESTAFLAGQQQGIRPSPGRQDNKAPRTHSKWTQSPRLLEEDGDDDVPASLLIEGNNPHSGTPTRPSKSPPNPQRRKPPVSGPSNRESDAHWEAARAQQRLYEDDEAGTRHMTQATRPNIGLLTSNPRERAMWRWINITNLDSFIRDVYDYYLGSGIWCMILARVLNLLTIIFVAVFTTFLTQCVNFQEIPQSRTLSQVLIPQCTKKISGMPNVAIWLFTLYVMWRVYQLLADIPRLMRVHDFFLHLLEVPDSDMQTISWQDIVARIMALRDANPITVEKISPANRKYLGSQSKQRLDAHDIANRLMRKENYLIALFNKEILDLTLPVPFLQGRQLFSRTMLWTLDWCIMDFIFNDYGQVKQLVLKDSHRRQLSDGLRNRFLFAGFMNVLCAPITVVYLMIVYFFRYFREYQDNPSAIGSRQYTPLAEWKFREFNELHHLFHKRINMSYPFASRYLDQFPKVKMVQIARFVAFVAGAVVSVLAVATLWDPELFLVFEVTPERTVFFYIAVFGAIWTISNGTIPDENLVFDPEYALRNVIEYTHYCPSHWQDRLHSDEVRREFASLYQLKIVIFLEEVFSIIITPFVLWFSLPKCSDQIIDFFREFTIHVDGVGYLCSFSVFDFKNGVGRTKRQGEGGVDLRDEYYSTKHGKMAASYYGFLDNYLLNPKTGVPGHLPPGMRQPFHPPPAFPGLMSPTLTADMQMSKMGRSQRLPRSRATGMPQAARTPRFPAAGGHSSPMPSILLDPHHQPSASGFGARSGRRNSRSRYQARQNIVEEAIEDEDETAAERVAQRSTGSKDTYESEVGLDESRWETSPTRGVTKEAEDEDEGDGGAPGGGGVLGLLYQFQKAQTDGRPGISI</sequence>
<keyword evidence="14" id="KW-0968">Cytoplasmic vesicle</keyword>
<proteinExistence type="inferred from homology"/>
<keyword evidence="22" id="KW-1185">Reference proteome</keyword>
<dbReference type="GO" id="GO:0034045">
    <property type="term" value="C:phagophore assembly site membrane"/>
    <property type="evidence" value="ECO:0007669"/>
    <property type="project" value="UniProtKB-SubCell"/>
</dbReference>
<dbReference type="GO" id="GO:0034727">
    <property type="term" value="P:piecemeal microautophagy of the nucleus"/>
    <property type="evidence" value="ECO:0007669"/>
    <property type="project" value="TreeGrafter"/>
</dbReference>
<reference evidence="21 22" key="1">
    <citation type="journal article" date="2018" name="New Phytol.">
        <title>Comparative genomics and transcriptomics depict ericoid mycorrhizal fungi as versatile saprotrophs and plant mutualists.</title>
        <authorList>
            <person name="Martino E."/>
            <person name="Morin E."/>
            <person name="Grelet G.A."/>
            <person name="Kuo A."/>
            <person name="Kohler A."/>
            <person name="Daghino S."/>
            <person name="Barry K.W."/>
            <person name="Cichocki N."/>
            <person name="Clum A."/>
            <person name="Dockter R.B."/>
            <person name="Hainaut M."/>
            <person name="Kuo R.C."/>
            <person name="LaButti K."/>
            <person name="Lindahl B.D."/>
            <person name="Lindquist E.A."/>
            <person name="Lipzen A."/>
            <person name="Khouja H.R."/>
            <person name="Magnuson J."/>
            <person name="Murat C."/>
            <person name="Ohm R.A."/>
            <person name="Singer S.W."/>
            <person name="Spatafora J.W."/>
            <person name="Wang M."/>
            <person name="Veneault-Fourrey C."/>
            <person name="Henrissat B."/>
            <person name="Grigoriev I.V."/>
            <person name="Martin F.M."/>
            <person name="Perotto S."/>
        </authorList>
    </citation>
    <scope>NUCLEOTIDE SEQUENCE [LARGE SCALE GENOMIC DNA]</scope>
    <source>
        <strain evidence="21 22">ATCC 22711</strain>
    </source>
</reference>
<evidence type="ECO:0000256" key="19">
    <source>
        <dbReference type="RuleBase" id="RU364027"/>
    </source>
</evidence>
<name>A0A2T3AS92_AMORE</name>
<accession>A0A2T3AS92</accession>
<evidence type="ECO:0000256" key="14">
    <source>
        <dbReference type="ARBA" id="ARBA00023329"/>
    </source>
</evidence>
<evidence type="ECO:0000256" key="20">
    <source>
        <dbReference type="SAM" id="MobiDB-lite"/>
    </source>
</evidence>
<feature type="compositionally biased region" description="Gly residues" evidence="20">
    <location>
        <begin position="901"/>
        <end position="910"/>
    </location>
</feature>
<feature type="region of interest" description="Disordered" evidence="20">
    <location>
        <begin position="76"/>
        <end position="165"/>
    </location>
</feature>
<feature type="transmembrane region" description="Helical" evidence="19">
    <location>
        <begin position="450"/>
        <end position="474"/>
    </location>
</feature>
<keyword evidence="10 19" id="KW-0072">Autophagy</keyword>
<dbReference type="GO" id="GO:0061709">
    <property type="term" value="P:reticulophagy"/>
    <property type="evidence" value="ECO:0007669"/>
    <property type="project" value="TreeGrafter"/>
</dbReference>
<comment type="catalytic activity">
    <reaction evidence="17">
        <text>a 1,2-diacyl-sn-glycero-3-phospho-(1D-myo-inositol-3-phosphate)(in) = a 1,2-diacyl-sn-glycero-3-phospho-(1D-myo-inositol-3-phosphate)(out)</text>
        <dbReference type="Rhea" id="RHEA:67920"/>
        <dbReference type="ChEBI" id="CHEBI:58088"/>
    </reaction>
</comment>
<dbReference type="PANTHER" id="PTHR13038:SF10">
    <property type="entry name" value="AUTOPHAGY-RELATED PROTEIN 9"/>
    <property type="match status" value="1"/>
</dbReference>
<feature type="transmembrane region" description="Helical" evidence="19">
    <location>
        <begin position="536"/>
        <end position="557"/>
    </location>
</feature>
<evidence type="ECO:0000256" key="12">
    <source>
        <dbReference type="ARBA" id="ARBA00023055"/>
    </source>
</evidence>
<evidence type="ECO:0000313" key="21">
    <source>
        <dbReference type="EMBL" id="PSS09245.1"/>
    </source>
</evidence>
<evidence type="ECO:0000256" key="1">
    <source>
        <dbReference type="ARBA" id="ARBA00004439"/>
    </source>
</evidence>
<gene>
    <name evidence="21" type="ORF">M430DRAFT_146988</name>
</gene>
<dbReference type="OrthoDB" id="2020634at2759"/>
<evidence type="ECO:0000256" key="15">
    <source>
        <dbReference type="ARBA" id="ARBA00024479"/>
    </source>
</evidence>
<comment type="similarity">
    <text evidence="5 19">Belongs to the ATG9 family.</text>
</comment>
<keyword evidence="12 19" id="KW-0445">Lipid transport</keyword>
<evidence type="ECO:0000256" key="10">
    <source>
        <dbReference type="ARBA" id="ARBA00023006"/>
    </source>
</evidence>
<feature type="transmembrane region" description="Helical" evidence="19">
    <location>
        <begin position="234"/>
        <end position="256"/>
    </location>
</feature>
<evidence type="ECO:0000256" key="13">
    <source>
        <dbReference type="ARBA" id="ARBA00023136"/>
    </source>
</evidence>
<protein>
    <recommendedName>
        <fullName evidence="6 19">Autophagy-related protein 9</fullName>
    </recommendedName>
</protein>
<evidence type="ECO:0000256" key="7">
    <source>
        <dbReference type="ARBA" id="ARBA00022448"/>
    </source>
</evidence>
<dbReference type="FunCoup" id="A0A2T3AS92">
    <property type="interactions" value="219"/>
</dbReference>
<evidence type="ECO:0000256" key="3">
    <source>
        <dbReference type="ARBA" id="ARBA00004511"/>
    </source>
</evidence>
<dbReference type="InterPro" id="IPR007241">
    <property type="entry name" value="Autophagy-rel_prot_9"/>
</dbReference>
<dbReference type="Proteomes" id="UP000241818">
    <property type="component" value="Unassembled WGS sequence"/>
</dbReference>